<dbReference type="PANTHER" id="PTHR24291:SF50">
    <property type="entry name" value="BIFUNCTIONAL ALBAFLAVENONE MONOOXYGENASE_TERPENE SYNTHASE"/>
    <property type="match status" value="1"/>
</dbReference>
<name>A0A067CIV5_SAPPC</name>
<dbReference type="GO" id="GO:0004497">
    <property type="term" value="F:monooxygenase activity"/>
    <property type="evidence" value="ECO:0007669"/>
    <property type="project" value="UniProtKB-KW"/>
</dbReference>
<dbReference type="SUPFAM" id="SSF48264">
    <property type="entry name" value="Cytochrome P450"/>
    <property type="match status" value="1"/>
</dbReference>
<dbReference type="GO" id="GO:0016705">
    <property type="term" value="F:oxidoreductase activity, acting on paired donors, with incorporation or reduction of molecular oxygen"/>
    <property type="evidence" value="ECO:0007669"/>
    <property type="project" value="InterPro"/>
</dbReference>
<dbReference type="OrthoDB" id="1470350at2759"/>
<organism evidence="9 10">
    <name type="scientific">Saprolegnia parasitica (strain CBS 223.65)</name>
    <dbReference type="NCBI Taxonomy" id="695850"/>
    <lineage>
        <taxon>Eukaryota</taxon>
        <taxon>Sar</taxon>
        <taxon>Stramenopiles</taxon>
        <taxon>Oomycota</taxon>
        <taxon>Saprolegniomycetes</taxon>
        <taxon>Saprolegniales</taxon>
        <taxon>Saprolegniaceae</taxon>
        <taxon>Saprolegnia</taxon>
    </lineage>
</organism>
<dbReference type="GO" id="GO:0005506">
    <property type="term" value="F:iron ion binding"/>
    <property type="evidence" value="ECO:0007669"/>
    <property type="project" value="InterPro"/>
</dbReference>
<evidence type="ECO:0008006" key="11">
    <source>
        <dbReference type="Google" id="ProtNLM"/>
    </source>
</evidence>
<dbReference type="Pfam" id="PF00067">
    <property type="entry name" value="p450"/>
    <property type="match status" value="1"/>
</dbReference>
<dbReference type="InterPro" id="IPR036396">
    <property type="entry name" value="Cyt_P450_sf"/>
</dbReference>
<evidence type="ECO:0000313" key="9">
    <source>
        <dbReference type="EMBL" id="KDO26491.1"/>
    </source>
</evidence>
<evidence type="ECO:0000256" key="1">
    <source>
        <dbReference type="ARBA" id="ARBA00010617"/>
    </source>
</evidence>
<evidence type="ECO:0000256" key="7">
    <source>
        <dbReference type="PIRSR" id="PIRSR602401-1"/>
    </source>
</evidence>
<dbReference type="Proteomes" id="UP000030745">
    <property type="component" value="Unassembled WGS sequence"/>
</dbReference>
<dbReference type="PRINTS" id="PR00385">
    <property type="entry name" value="P450"/>
</dbReference>
<keyword evidence="10" id="KW-1185">Reference proteome</keyword>
<dbReference type="InterPro" id="IPR017972">
    <property type="entry name" value="Cyt_P450_CS"/>
</dbReference>
<dbReference type="InterPro" id="IPR050196">
    <property type="entry name" value="Cytochrome_P450_Monoox"/>
</dbReference>
<dbReference type="AlphaFoldDB" id="A0A067CIV5"/>
<keyword evidence="4 8" id="KW-0560">Oxidoreductase</keyword>
<evidence type="ECO:0000256" key="8">
    <source>
        <dbReference type="RuleBase" id="RU000461"/>
    </source>
</evidence>
<dbReference type="PRINTS" id="PR00463">
    <property type="entry name" value="EP450I"/>
</dbReference>
<evidence type="ECO:0000256" key="5">
    <source>
        <dbReference type="ARBA" id="ARBA00023004"/>
    </source>
</evidence>
<dbReference type="InterPro" id="IPR001128">
    <property type="entry name" value="Cyt_P450"/>
</dbReference>
<reference evidence="9 10" key="1">
    <citation type="journal article" date="2013" name="PLoS Genet.">
        <title>Distinctive expansion of potential virulence genes in the genome of the oomycete fish pathogen Saprolegnia parasitica.</title>
        <authorList>
            <person name="Jiang R.H."/>
            <person name="de Bruijn I."/>
            <person name="Haas B.J."/>
            <person name="Belmonte R."/>
            <person name="Lobach L."/>
            <person name="Christie J."/>
            <person name="van den Ackerveken G."/>
            <person name="Bottin A."/>
            <person name="Bulone V."/>
            <person name="Diaz-Moreno S.M."/>
            <person name="Dumas B."/>
            <person name="Fan L."/>
            <person name="Gaulin E."/>
            <person name="Govers F."/>
            <person name="Grenville-Briggs L.J."/>
            <person name="Horner N.R."/>
            <person name="Levin J.Z."/>
            <person name="Mammella M."/>
            <person name="Meijer H.J."/>
            <person name="Morris P."/>
            <person name="Nusbaum C."/>
            <person name="Oome S."/>
            <person name="Phillips A.J."/>
            <person name="van Rooyen D."/>
            <person name="Rzeszutek E."/>
            <person name="Saraiva M."/>
            <person name="Secombes C.J."/>
            <person name="Seidl M.F."/>
            <person name="Snel B."/>
            <person name="Stassen J.H."/>
            <person name="Sykes S."/>
            <person name="Tripathy S."/>
            <person name="van den Berg H."/>
            <person name="Vega-Arreguin J.C."/>
            <person name="Wawra S."/>
            <person name="Young S.K."/>
            <person name="Zeng Q."/>
            <person name="Dieguez-Uribeondo J."/>
            <person name="Russ C."/>
            <person name="Tyler B.M."/>
            <person name="van West P."/>
        </authorList>
    </citation>
    <scope>NUCLEOTIDE SEQUENCE [LARGE SCALE GENOMIC DNA]</scope>
    <source>
        <strain evidence="9 10">CBS 223.65</strain>
    </source>
</reference>
<evidence type="ECO:0000256" key="3">
    <source>
        <dbReference type="ARBA" id="ARBA00022723"/>
    </source>
</evidence>
<dbReference type="RefSeq" id="XP_012202926.1">
    <property type="nucleotide sequence ID" value="XM_012347536.1"/>
</dbReference>
<comment type="cofactor">
    <cofactor evidence="7">
        <name>heme</name>
        <dbReference type="ChEBI" id="CHEBI:30413"/>
    </cofactor>
</comment>
<dbReference type="EMBL" id="KK583224">
    <property type="protein sequence ID" value="KDO26491.1"/>
    <property type="molecule type" value="Genomic_DNA"/>
</dbReference>
<protein>
    <recommendedName>
        <fullName evidence="11">Cytochrome P450</fullName>
    </recommendedName>
</protein>
<keyword evidence="5 7" id="KW-0408">Iron</keyword>
<keyword evidence="6 8" id="KW-0503">Monooxygenase</keyword>
<dbReference type="Gene3D" id="1.10.630.10">
    <property type="entry name" value="Cytochrome P450"/>
    <property type="match status" value="1"/>
</dbReference>
<sequence length="500" mass="54934">MPDLVTTASVGVALAALAIAYLFHRYGRNEPFVAGLAFPQNLHAPFLGVAKHMGKLEASARIFVDAANADGMVSFRLMSMRVVAVTKAEHVRAVVCSSSYRKPMPLIQKHIRELLGYNSLPVLMHDEWKVHRRIFARAFHWEYLAAMVPAMAKVAAEAASVLLAASSADVYRVLQLSALDTIALTGFGFNVNALRDSSHPIAEAFEFLLSETTRRCFEAPLRPTSYFYSIPTPANRRYRREVGVVRTQLGDIIAARLASPTNAHPDLLQALLDAAAAEDDPMTPDALADNVLAFFFGGYDTTSTGMAYSLYLLATHPDVQAKAVAEIDTVVGRSGAITYELLQQLPYLNAVLTESLRLFPPTPVTSRHLETNLVLSGYTLPAGTMVYLPIWYINRSTRNWGDDALDFKPERHLIDHMDGDVGAKDRAYRFMSFSGGPRNCVGMRFAVLEATCMLVAVLQKCVLSRSEDAPPLQPKARGIVQKPELGVWLQMSPRSSPPPA</sequence>
<dbReference type="STRING" id="695850.A0A067CIV5"/>
<evidence type="ECO:0000313" key="10">
    <source>
        <dbReference type="Proteomes" id="UP000030745"/>
    </source>
</evidence>
<comment type="similarity">
    <text evidence="1 8">Belongs to the cytochrome P450 family.</text>
</comment>
<dbReference type="InterPro" id="IPR002401">
    <property type="entry name" value="Cyt_P450_E_grp-I"/>
</dbReference>
<proteinExistence type="inferred from homology"/>
<keyword evidence="3 7" id="KW-0479">Metal-binding</keyword>
<dbReference type="VEuPathDB" id="FungiDB:SPRG_08294"/>
<evidence type="ECO:0000256" key="4">
    <source>
        <dbReference type="ARBA" id="ARBA00023002"/>
    </source>
</evidence>
<dbReference type="GeneID" id="24130524"/>
<gene>
    <name evidence="9" type="ORF">SPRG_08294</name>
</gene>
<dbReference type="OMA" id="FARAFHW"/>
<evidence type="ECO:0000256" key="2">
    <source>
        <dbReference type="ARBA" id="ARBA00022617"/>
    </source>
</evidence>
<accession>A0A067CIV5</accession>
<feature type="binding site" description="axial binding residue" evidence="7">
    <location>
        <position position="440"/>
    </location>
    <ligand>
        <name>heme</name>
        <dbReference type="ChEBI" id="CHEBI:30413"/>
    </ligand>
    <ligandPart>
        <name>Fe</name>
        <dbReference type="ChEBI" id="CHEBI:18248"/>
    </ligandPart>
</feature>
<dbReference type="KEGG" id="spar:SPRG_08294"/>
<keyword evidence="2 7" id="KW-0349">Heme</keyword>
<evidence type="ECO:0000256" key="6">
    <source>
        <dbReference type="ARBA" id="ARBA00023033"/>
    </source>
</evidence>
<dbReference type="GO" id="GO:0020037">
    <property type="term" value="F:heme binding"/>
    <property type="evidence" value="ECO:0007669"/>
    <property type="project" value="InterPro"/>
</dbReference>
<dbReference type="PROSITE" id="PS00086">
    <property type="entry name" value="CYTOCHROME_P450"/>
    <property type="match status" value="1"/>
</dbReference>
<dbReference type="PANTHER" id="PTHR24291">
    <property type="entry name" value="CYTOCHROME P450 FAMILY 4"/>
    <property type="match status" value="1"/>
</dbReference>